<gene>
    <name evidence="1" type="ORF">RUN1744_v1_660003</name>
    <name evidence="2" type="ORF">TD1301_v1_1220041</name>
    <name evidence="3" type="ORF">TF3108_v1_680003</name>
</gene>
<evidence type="ECO:0000313" key="2">
    <source>
        <dbReference type="EMBL" id="CUV35105.1"/>
    </source>
</evidence>
<proteinExistence type="predicted"/>
<dbReference type="EMBL" id="LN899826">
    <property type="protein sequence ID" value="CUV41085.1"/>
    <property type="molecule type" value="Genomic_DNA"/>
</dbReference>
<evidence type="ECO:0000313" key="3">
    <source>
        <dbReference type="EMBL" id="CUV41085.1"/>
    </source>
</evidence>
<dbReference type="AlphaFoldDB" id="A0A0S4UQP9"/>
<name>A0A0S4UQP9_RALSL</name>
<dbReference type="EMBL" id="LN899825">
    <property type="protein sequence ID" value="CUV35105.1"/>
    <property type="molecule type" value="Genomic_DNA"/>
</dbReference>
<evidence type="ECO:0000313" key="1">
    <source>
        <dbReference type="EMBL" id="CUV24547.1"/>
    </source>
</evidence>
<accession>A0A0S4UQP9</accession>
<organism evidence="1">
    <name type="scientific">Ralstonia solanacearum</name>
    <name type="common">Pseudomonas solanacearum</name>
    <dbReference type="NCBI Taxonomy" id="305"/>
    <lineage>
        <taxon>Bacteria</taxon>
        <taxon>Pseudomonadati</taxon>
        <taxon>Pseudomonadota</taxon>
        <taxon>Betaproteobacteria</taxon>
        <taxon>Burkholderiales</taxon>
        <taxon>Burkholderiaceae</taxon>
        <taxon>Ralstonia</taxon>
        <taxon>Ralstonia solanacearum species complex</taxon>
    </lineage>
</organism>
<sequence>MRCRRCRHAHPCRVCAPSGSACPRSARCAQSCGCRGSGHWWSCVLGGEPLGIEGNALAEIVNEDMYKEALHGYLRQHLQPTALNSGQASPWQQFSVRKPSRPFIWSNAAR</sequence>
<protein>
    <submittedName>
        <fullName evidence="1">Uncharacterized protein</fullName>
    </submittedName>
</protein>
<dbReference type="EMBL" id="LN899823">
    <property type="protein sequence ID" value="CUV24547.1"/>
    <property type="molecule type" value="Genomic_DNA"/>
</dbReference>
<reference evidence="1" key="1">
    <citation type="submission" date="2015-10" db="EMBL/GenBank/DDBJ databases">
        <authorList>
            <person name="Gilbert D.G."/>
        </authorList>
    </citation>
    <scope>NUCLEOTIDE SEQUENCE</scope>
    <source>
        <strain evidence="1">Phyl III-seqv23</strain>
    </source>
</reference>